<accession>A0A6G1IHJ8</accession>
<proteinExistence type="predicted"/>
<dbReference type="Proteomes" id="UP000799291">
    <property type="component" value="Unassembled WGS sequence"/>
</dbReference>
<evidence type="ECO:0000313" key="2">
    <source>
        <dbReference type="EMBL" id="KAF2677421.1"/>
    </source>
</evidence>
<feature type="region of interest" description="Disordered" evidence="1">
    <location>
        <begin position="126"/>
        <end position="171"/>
    </location>
</feature>
<organism evidence="2 3">
    <name type="scientific">Lentithecium fluviatile CBS 122367</name>
    <dbReference type="NCBI Taxonomy" id="1168545"/>
    <lineage>
        <taxon>Eukaryota</taxon>
        <taxon>Fungi</taxon>
        <taxon>Dikarya</taxon>
        <taxon>Ascomycota</taxon>
        <taxon>Pezizomycotina</taxon>
        <taxon>Dothideomycetes</taxon>
        <taxon>Pleosporomycetidae</taxon>
        <taxon>Pleosporales</taxon>
        <taxon>Massarineae</taxon>
        <taxon>Lentitheciaceae</taxon>
        <taxon>Lentithecium</taxon>
    </lineage>
</organism>
<reference evidence="2" key="1">
    <citation type="journal article" date="2020" name="Stud. Mycol.">
        <title>101 Dothideomycetes genomes: a test case for predicting lifestyles and emergence of pathogens.</title>
        <authorList>
            <person name="Haridas S."/>
            <person name="Albert R."/>
            <person name="Binder M."/>
            <person name="Bloem J."/>
            <person name="Labutti K."/>
            <person name="Salamov A."/>
            <person name="Andreopoulos B."/>
            <person name="Baker S."/>
            <person name="Barry K."/>
            <person name="Bills G."/>
            <person name="Bluhm B."/>
            <person name="Cannon C."/>
            <person name="Castanera R."/>
            <person name="Culley D."/>
            <person name="Daum C."/>
            <person name="Ezra D."/>
            <person name="Gonzalez J."/>
            <person name="Henrissat B."/>
            <person name="Kuo A."/>
            <person name="Liang C."/>
            <person name="Lipzen A."/>
            <person name="Lutzoni F."/>
            <person name="Magnuson J."/>
            <person name="Mondo S."/>
            <person name="Nolan M."/>
            <person name="Ohm R."/>
            <person name="Pangilinan J."/>
            <person name="Park H.-J."/>
            <person name="Ramirez L."/>
            <person name="Alfaro M."/>
            <person name="Sun H."/>
            <person name="Tritt A."/>
            <person name="Yoshinaga Y."/>
            <person name="Zwiers L.-H."/>
            <person name="Turgeon B."/>
            <person name="Goodwin S."/>
            <person name="Spatafora J."/>
            <person name="Crous P."/>
            <person name="Grigoriev I."/>
        </authorList>
    </citation>
    <scope>NUCLEOTIDE SEQUENCE</scope>
    <source>
        <strain evidence="2">CBS 122367</strain>
    </source>
</reference>
<evidence type="ECO:0000313" key="3">
    <source>
        <dbReference type="Proteomes" id="UP000799291"/>
    </source>
</evidence>
<dbReference type="EMBL" id="MU005622">
    <property type="protein sequence ID" value="KAF2677421.1"/>
    <property type="molecule type" value="Genomic_DNA"/>
</dbReference>
<evidence type="ECO:0000256" key="1">
    <source>
        <dbReference type="SAM" id="MobiDB-lite"/>
    </source>
</evidence>
<feature type="compositionally biased region" description="Low complexity" evidence="1">
    <location>
        <begin position="131"/>
        <end position="171"/>
    </location>
</feature>
<gene>
    <name evidence="2" type="ORF">K458DRAFT_160385</name>
</gene>
<dbReference type="OrthoDB" id="5426896at2759"/>
<name>A0A6G1IHJ8_9PLEO</name>
<sequence>MTFKLQVWESSSYLGRSQLIYTPGGYQPAFLIKSYHWAPGAYESKIKCSVATCLNGGENGWWGSSERYWPGDFQNTSRGLLFVNIECGPAFESPACPGPADQTTYSSVPVLETTSLDPSRTIVDGEVVTPTSSSTTGSGSRSGTGALTTGGRAQSTLGSSTLTPTPTPTGK</sequence>
<keyword evidence="3" id="KW-1185">Reference proteome</keyword>
<dbReference type="AlphaFoldDB" id="A0A6G1IHJ8"/>
<protein>
    <submittedName>
        <fullName evidence="2">Uncharacterized protein</fullName>
    </submittedName>
</protein>